<feature type="compositionally biased region" description="Acidic residues" evidence="1">
    <location>
        <begin position="221"/>
        <end position="230"/>
    </location>
</feature>
<dbReference type="AlphaFoldDB" id="A0A5C5XYR8"/>
<feature type="region of interest" description="Disordered" evidence="1">
    <location>
        <begin position="209"/>
        <end position="230"/>
    </location>
</feature>
<name>A0A5C5XYR8_9BACT</name>
<dbReference type="EMBL" id="SJPK01000004">
    <property type="protein sequence ID" value="TWT67085.1"/>
    <property type="molecule type" value="Genomic_DNA"/>
</dbReference>
<dbReference type="Proteomes" id="UP000318053">
    <property type="component" value="Unassembled WGS sequence"/>
</dbReference>
<evidence type="ECO:0000256" key="1">
    <source>
        <dbReference type="SAM" id="MobiDB-lite"/>
    </source>
</evidence>
<accession>A0A5C5XYR8</accession>
<reference evidence="2 3" key="1">
    <citation type="submission" date="2019-02" db="EMBL/GenBank/DDBJ databases">
        <title>Deep-cultivation of Planctomycetes and their phenomic and genomic characterization uncovers novel biology.</title>
        <authorList>
            <person name="Wiegand S."/>
            <person name="Jogler M."/>
            <person name="Boedeker C."/>
            <person name="Pinto D."/>
            <person name="Vollmers J."/>
            <person name="Rivas-Marin E."/>
            <person name="Kohn T."/>
            <person name="Peeters S.H."/>
            <person name="Heuer A."/>
            <person name="Rast P."/>
            <person name="Oberbeckmann S."/>
            <person name="Bunk B."/>
            <person name="Jeske O."/>
            <person name="Meyerdierks A."/>
            <person name="Storesund J.E."/>
            <person name="Kallscheuer N."/>
            <person name="Luecker S."/>
            <person name="Lage O.M."/>
            <person name="Pohl T."/>
            <person name="Merkel B.J."/>
            <person name="Hornburger P."/>
            <person name="Mueller R.-W."/>
            <person name="Bruemmer F."/>
            <person name="Labrenz M."/>
            <person name="Spormann A.M."/>
            <person name="Op Den Camp H."/>
            <person name="Overmann J."/>
            <person name="Amann R."/>
            <person name="Jetten M.S.M."/>
            <person name="Mascher T."/>
            <person name="Medema M.H."/>
            <person name="Devos D.P."/>
            <person name="Kaster A.-K."/>
            <person name="Ovreas L."/>
            <person name="Rohde M."/>
            <person name="Galperin M.Y."/>
            <person name="Jogler C."/>
        </authorList>
    </citation>
    <scope>NUCLEOTIDE SEQUENCE [LARGE SCALE GENOMIC DNA]</scope>
    <source>
        <strain evidence="2 3">CA85</strain>
    </source>
</reference>
<protein>
    <submittedName>
        <fullName evidence="2">Uncharacterized protein</fullName>
    </submittedName>
</protein>
<evidence type="ECO:0000313" key="3">
    <source>
        <dbReference type="Proteomes" id="UP000318053"/>
    </source>
</evidence>
<comment type="caution">
    <text evidence="2">The sequence shown here is derived from an EMBL/GenBank/DDBJ whole genome shotgun (WGS) entry which is preliminary data.</text>
</comment>
<sequence>MGSIAKFPRPTTGFSTVANQMKRQFFHCGCLFVIAIAAGQAGCSKQETASTPAPTATVAVEQSPEQASEAEAVVSHFLDRIRRGGENHNAMSLLTDRAQSELQRIGQVVQPIGSPDAQFEVTRSTPMPIDTNDAGEPVTGRLVHCIWTEPAAAEETDETASGPQTYQVVWSVMKQSDGWKISGLVLEMSPEEPPMVLDFENGEQMAKILGGEPAEQTAATPEEETPAPVR</sequence>
<proteinExistence type="predicted"/>
<gene>
    <name evidence="2" type="ORF">CA85_19310</name>
</gene>
<organism evidence="2 3">
    <name type="scientific">Allorhodopirellula solitaria</name>
    <dbReference type="NCBI Taxonomy" id="2527987"/>
    <lineage>
        <taxon>Bacteria</taxon>
        <taxon>Pseudomonadati</taxon>
        <taxon>Planctomycetota</taxon>
        <taxon>Planctomycetia</taxon>
        <taxon>Pirellulales</taxon>
        <taxon>Pirellulaceae</taxon>
        <taxon>Allorhodopirellula</taxon>
    </lineage>
</organism>
<keyword evidence="3" id="KW-1185">Reference proteome</keyword>
<evidence type="ECO:0000313" key="2">
    <source>
        <dbReference type="EMBL" id="TWT67085.1"/>
    </source>
</evidence>